<comment type="similarity">
    <text evidence="1">Belongs to the type-I restriction system S methylase family.</text>
</comment>
<dbReference type="InterPro" id="IPR000055">
    <property type="entry name" value="Restrct_endonuc_typeI_TRD"/>
</dbReference>
<organism evidence="5 6">
    <name type="scientific">Aliarcobacter cryaerophilus ATCC 43158</name>
    <dbReference type="NCBI Taxonomy" id="1032070"/>
    <lineage>
        <taxon>Bacteria</taxon>
        <taxon>Pseudomonadati</taxon>
        <taxon>Campylobacterota</taxon>
        <taxon>Epsilonproteobacteria</taxon>
        <taxon>Campylobacterales</taxon>
        <taxon>Arcobacteraceae</taxon>
        <taxon>Aliarcobacter</taxon>
    </lineage>
</organism>
<evidence type="ECO:0000313" key="5">
    <source>
        <dbReference type="EMBL" id="AYJ80534.1"/>
    </source>
</evidence>
<accession>A0AAD0TU47</accession>
<dbReference type="KEGG" id="acre:ACRYA_1415"/>
<dbReference type="GO" id="GO:0003677">
    <property type="term" value="F:DNA binding"/>
    <property type="evidence" value="ECO:0007669"/>
    <property type="project" value="UniProtKB-KW"/>
</dbReference>
<evidence type="ECO:0000259" key="4">
    <source>
        <dbReference type="Pfam" id="PF01420"/>
    </source>
</evidence>
<gene>
    <name evidence="5" type="ORF">ACRYA_1415</name>
</gene>
<feature type="domain" description="Type I restriction modification DNA specificity" evidence="4">
    <location>
        <begin position="181"/>
        <end position="348"/>
    </location>
</feature>
<dbReference type="Proteomes" id="UP000273809">
    <property type="component" value="Chromosome"/>
</dbReference>
<dbReference type="GO" id="GO:0009307">
    <property type="term" value="P:DNA restriction-modification system"/>
    <property type="evidence" value="ECO:0007669"/>
    <property type="project" value="UniProtKB-KW"/>
</dbReference>
<name>A0AAD0TU47_9BACT</name>
<keyword evidence="2" id="KW-0680">Restriction system</keyword>
<evidence type="ECO:0000313" key="6">
    <source>
        <dbReference type="Proteomes" id="UP000273809"/>
    </source>
</evidence>
<protein>
    <submittedName>
        <fullName evidence="5">Type I restriction/modification system, specificity subunit</fullName>
    </submittedName>
</protein>
<dbReference type="RefSeq" id="WP_105917899.1">
    <property type="nucleotide sequence ID" value="NZ_CP021072.1"/>
</dbReference>
<feature type="domain" description="Type I restriction modification DNA specificity" evidence="4">
    <location>
        <begin position="7"/>
        <end position="171"/>
    </location>
</feature>
<dbReference type="InterPro" id="IPR044946">
    <property type="entry name" value="Restrct_endonuc_typeI_TRD_sf"/>
</dbReference>
<evidence type="ECO:0000256" key="1">
    <source>
        <dbReference type="ARBA" id="ARBA00010923"/>
    </source>
</evidence>
<dbReference type="AlphaFoldDB" id="A0AAD0TU47"/>
<dbReference type="GeneID" id="56461631"/>
<evidence type="ECO:0000256" key="2">
    <source>
        <dbReference type="ARBA" id="ARBA00022747"/>
    </source>
</evidence>
<evidence type="ECO:0000256" key="3">
    <source>
        <dbReference type="ARBA" id="ARBA00023125"/>
    </source>
</evidence>
<proteinExistence type="inferred from homology"/>
<dbReference type="EMBL" id="CP032823">
    <property type="protein sequence ID" value="AYJ80534.1"/>
    <property type="molecule type" value="Genomic_DNA"/>
</dbReference>
<dbReference type="Pfam" id="PF01420">
    <property type="entry name" value="Methylase_S"/>
    <property type="match status" value="2"/>
</dbReference>
<dbReference type="SUPFAM" id="SSF116734">
    <property type="entry name" value="DNA methylase specificity domain"/>
    <property type="match status" value="2"/>
</dbReference>
<dbReference type="Gene3D" id="3.90.220.20">
    <property type="entry name" value="DNA methylase specificity domains"/>
    <property type="match status" value="2"/>
</dbReference>
<reference evidence="5 6" key="1">
    <citation type="submission" date="2018-10" db="EMBL/GenBank/DDBJ databases">
        <title>Complete genome sequences of Arcobacter cryaerophilus strains ATCC 43158 and ATCC 49615.</title>
        <authorList>
            <person name="Miller W.G."/>
            <person name="Yee E."/>
            <person name="Bono J.L."/>
        </authorList>
    </citation>
    <scope>NUCLEOTIDE SEQUENCE [LARGE SCALE GENOMIC DNA]</scope>
    <source>
        <strain evidence="5 6">ATCC 43158</strain>
    </source>
</reference>
<sequence>MKTLLSEIAYTVRGEVISEENIYYNYNKNGIPVYSSNTKNQGLIGTVNMSFYNDSNAKGEAGEITWTTDGNAGNFILRHEPFLFTNVCGKIIIKKKYQKIISPQWLALYLNLESKKYVTSKGGNSKLMKEQVDNIEVNIININLQDKLVKEFDIRINKLNLLISILKKLNNQISKKIISKSKIFLMKELFDITSGRRITQNDIYNNSGDFPAVTSQTKNEGIAWYGDRKWLTSIEKNSKKVYVSEECLTWTKDGAKCGTIFHRDYEFYPNDHCGVLIPKVELNLKWVRQQIQPILYNQVIAKDAQGMLYEEQIANIEVDIPVDDNGEINLAIQNKIYSEYHKLIQIKKNLENILEKYSI</sequence>
<keyword evidence="3" id="KW-0238">DNA-binding</keyword>